<evidence type="ECO:0000256" key="7">
    <source>
        <dbReference type="SAM" id="Phobius"/>
    </source>
</evidence>
<evidence type="ECO:0000256" key="1">
    <source>
        <dbReference type="ARBA" id="ARBA00004651"/>
    </source>
</evidence>
<feature type="transmembrane region" description="Helical" evidence="7">
    <location>
        <begin position="12"/>
        <end position="33"/>
    </location>
</feature>
<keyword evidence="6 7" id="KW-0472">Membrane</keyword>
<protein>
    <submittedName>
        <fullName evidence="8">Coupling protein VirD4, ATPase required for T-DNA transfer</fullName>
    </submittedName>
</protein>
<evidence type="ECO:0000256" key="2">
    <source>
        <dbReference type="ARBA" id="ARBA00008806"/>
    </source>
</evidence>
<keyword evidence="4 7" id="KW-0812">Transmembrane</keyword>
<keyword evidence="5 7" id="KW-1133">Transmembrane helix</keyword>
<name>A0A0H3ZT12_9VIBR</name>
<feature type="transmembrane region" description="Helical" evidence="7">
    <location>
        <begin position="53"/>
        <end position="77"/>
    </location>
</feature>
<evidence type="ECO:0000313" key="8">
    <source>
        <dbReference type="EMBL" id="AKN37587.1"/>
    </source>
</evidence>
<dbReference type="InterPro" id="IPR051539">
    <property type="entry name" value="T4SS-coupling_protein"/>
</dbReference>
<dbReference type="GO" id="GO:0005886">
    <property type="term" value="C:plasma membrane"/>
    <property type="evidence" value="ECO:0007669"/>
    <property type="project" value="UniProtKB-SubCell"/>
</dbReference>
<dbReference type="PANTHER" id="PTHR37937">
    <property type="entry name" value="CONJUGATIVE TRANSFER: DNA TRANSPORT"/>
    <property type="match status" value="1"/>
</dbReference>
<organism evidence="8">
    <name type="scientific">Vibrio sp. FF_291</name>
    <dbReference type="NCBI Taxonomy" id="1652832"/>
    <lineage>
        <taxon>Bacteria</taxon>
        <taxon>Pseudomonadati</taxon>
        <taxon>Pseudomonadota</taxon>
        <taxon>Gammaproteobacteria</taxon>
        <taxon>Vibrionales</taxon>
        <taxon>Vibrionaceae</taxon>
        <taxon>Vibrio</taxon>
    </lineage>
</organism>
<evidence type="ECO:0000256" key="6">
    <source>
        <dbReference type="ARBA" id="ARBA00023136"/>
    </source>
</evidence>
<reference evidence="8" key="1">
    <citation type="journal article" date="2015" name="MBio">
        <title>Eco-Evolutionary Dynamics of Episomes among Ecologically Cohesive Bacterial Populations.</title>
        <authorList>
            <person name="Xue H."/>
            <person name="Cordero O.X."/>
            <person name="Camas F.M."/>
            <person name="Trimble W."/>
            <person name="Meyer F."/>
            <person name="Guglielmini J."/>
            <person name="Rocha E.P."/>
            <person name="Polz M.F."/>
        </authorList>
    </citation>
    <scope>NUCLEOTIDE SEQUENCE</scope>
    <source>
        <strain evidence="8">FF_291</strain>
    </source>
</reference>
<accession>A0A0H3ZT12</accession>
<dbReference type="Pfam" id="PF02534">
    <property type="entry name" value="T4SS-DNA_transf"/>
    <property type="match status" value="1"/>
</dbReference>
<evidence type="ECO:0000256" key="4">
    <source>
        <dbReference type="ARBA" id="ARBA00022692"/>
    </source>
</evidence>
<dbReference type="Gene3D" id="3.40.50.300">
    <property type="entry name" value="P-loop containing nucleotide triphosphate hydrolases"/>
    <property type="match status" value="1"/>
</dbReference>
<keyword evidence="3" id="KW-1003">Cell membrane</keyword>
<dbReference type="SUPFAM" id="SSF52540">
    <property type="entry name" value="P-loop containing nucleoside triphosphate hydrolases"/>
    <property type="match status" value="1"/>
</dbReference>
<evidence type="ECO:0000256" key="3">
    <source>
        <dbReference type="ARBA" id="ARBA00022475"/>
    </source>
</evidence>
<evidence type="ECO:0000256" key="5">
    <source>
        <dbReference type="ARBA" id="ARBA00022989"/>
    </source>
</evidence>
<dbReference type="InterPro" id="IPR003688">
    <property type="entry name" value="TraG/VirD4"/>
</dbReference>
<comment type="similarity">
    <text evidence="2">Belongs to the VirD4/TraG family.</text>
</comment>
<dbReference type="PANTHER" id="PTHR37937:SF1">
    <property type="entry name" value="CONJUGATIVE TRANSFER: DNA TRANSPORT"/>
    <property type="match status" value="1"/>
</dbReference>
<comment type="subcellular location">
    <subcellularLocation>
        <location evidence="1">Cell membrane</location>
        <topology evidence="1">Multi-pass membrane protein</topology>
    </subcellularLocation>
</comment>
<dbReference type="InterPro" id="IPR027417">
    <property type="entry name" value="P-loop_NTPase"/>
</dbReference>
<proteinExistence type="inferred from homology"/>
<dbReference type="EMBL" id="KP795540">
    <property type="protein sequence ID" value="AKN37587.1"/>
    <property type="molecule type" value="Genomic_DNA"/>
</dbReference>
<dbReference type="AlphaFoldDB" id="A0A0H3ZT12"/>
<sequence>MSFKVNPVTSTLKISLSLVLSYTTTIILIGLFYDTAAFQNLKSPFHYFGDAPYSFYLYPFGLYMLLALVGIVVFSYVSDDYGDAREATASEIEEMGLFAEEGLILGKTRDFFFPRFVRTDQPLSTFLIAPPGTGKTAAIITPNLLSCFNSMVINDPKLELWNTTSAQRGRMGSVGLFAPTLDLGKEKSLCFNPFSADCLPNDFSSQIDFIDRLLTIIYPTGDDIDNTTNYFNTNAKNLFMFWALRRVVMDGETSLPRIYQDATETSDQQAAIASIMENQALPTYIRQKGNSLLDMDTREFKSTATSFINMLEPFNRPSIRKYFEACDFSYKDFRQAKTFSIYLGVPPRDEKRMRPIIKLMMQYLTLELLSDVKLYSKKQVTFILDEFARLGKVQELIESPELSRGCNMNFLFACQSVNQIKKIYNSNGGDAMQGLIDVCDYTIIYTQNDKVAAEYLSGTIGKTTRKKQQSSKKFGEITGNSTVSLEGYPFVTEQDLLNMGKDDLIVAVKGFKKRPIMCKKPWHWKEPKFRKLIGAYNNWSVGVDDDLMEEAIELESEQQAA</sequence>
<dbReference type="CDD" id="cd01127">
    <property type="entry name" value="TrwB_TraG_TraD_VirD4"/>
    <property type="match status" value="2"/>
</dbReference>